<dbReference type="GO" id="GO:0005576">
    <property type="term" value="C:extracellular region"/>
    <property type="evidence" value="ECO:0007669"/>
    <property type="project" value="UniProtKB-SubCell"/>
</dbReference>
<evidence type="ECO:0000313" key="10">
    <source>
        <dbReference type="EMBL" id="KAK0173176.1"/>
    </source>
</evidence>
<evidence type="ECO:0000256" key="8">
    <source>
        <dbReference type="PIRSR" id="PIRSR619791-2"/>
    </source>
</evidence>
<dbReference type="GO" id="GO:0046872">
    <property type="term" value="F:metal ion binding"/>
    <property type="evidence" value="ECO:0007669"/>
    <property type="project" value="UniProtKB-KW"/>
</dbReference>
<evidence type="ECO:0000256" key="2">
    <source>
        <dbReference type="ARBA" id="ARBA00022525"/>
    </source>
</evidence>
<dbReference type="Gene3D" id="1.10.640.10">
    <property type="entry name" value="Haem peroxidase domain superfamily, animal type"/>
    <property type="match status" value="1"/>
</dbReference>
<evidence type="ECO:0000256" key="7">
    <source>
        <dbReference type="ARBA" id="ARBA00023004"/>
    </source>
</evidence>
<keyword evidence="11" id="KW-1185">Reference proteome</keyword>
<dbReference type="InterPro" id="IPR019791">
    <property type="entry name" value="Haem_peroxidase_animal"/>
</dbReference>
<dbReference type="Proteomes" id="UP001168990">
    <property type="component" value="Unassembled WGS sequence"/>
</dbReference>
<dbReference type="GO" id="GO:0004601">
    <property type="term" value="F:peroxidase activity"/>
    <property type="evidence" value="ECO:0007669"/>
    <property type="project" value="UniProtKB-KW"/>
</dbReference>
<evidence type="ECO:0000256" key="5">
    <source>
        <dbReference type="ARBA" id="ARBA00022729"/>
    </source>
</evidence>
<evidence type="ECO:0000256" key="3">
    <source>
        <dbReference type="ARBA" id="ARBA00022559"/>
    </source>
</evidence>
<dbReference type="PRINTS" id="PR00457">
    <property type="entry name" value="ANPEROXIDASE"/>
</dbReference>
<reference evidence="10" key="1">
    <citation type="journal article" date="2023" name="bioRxiv">
        <title>Scaffold-level genome assemblies of two parasitoid biocontrol wasps reveal the parthenogenesis mechanism and an associated novel virus.</title>
        <authorList>
            <person name="Inwood S."/>
            <person name="Skelly J."/>
            <person name="Guhlin J."/>
            <person name="Harrop T."/>
            <person name="Goldson S."/>
            <person name="Dearden P."/>
        </authorList>
    </citation>
    <scope>NUCLEOTIDE SEQUENCE</scope>
    <source>
        <strain evidence="10">Irish</strain>
        <tissue evidence="10">Whole body</tissue>
    </source>
</reference>
<organism evidence="10 11">
    <name type="scientific">Microctonus aethiopoides</name>
    <dbReference type="NCBI Taxonomy" id="144406"/>
    <lineage>
        <taxon>Eukaryota</taxon>
        <taxon>Metazoa</taxon>
        <taxon>Ecdysozoa</taxon>
        <taxon>Arthropoda</taxon>
        <taxon>Hexapoda</taxon>
        <taxon>Insecta</taxon>
        <taxon>Pterygota</taxon>
        <taxon>Neoptera</taxon>
        <taxon>Endopterygota</taxon>
        <taxon>Hymenoptera</taxon>
        <taxon>Apocrita</taxon>
        <taxon>Ichneumonoidea</taxon>
        <taxon>Braconidae</taxon>
        <taxon>Euphorinae</taxon>
        <taxon>Microctonus</taxon>
    </lineage>
</organism>
<keyword evidence="4 8" id="KW-0349">Heme</keyword>
<dbReference type="Pfam" id="PF03098">
    <property type="entry name" value="An_peroxidase"/>
    <property type="match status" value="1"/>
</dbReference>
<dbReference type="FunFam" id="1.10.640.10:FF:000003">
    <property type="entry name" value="chorion peroxidase"/>
    <property type="match status" value="1"/>
</dbReference>
<gene>
    <name evidence="10" type="ORF">PV328_006414</name>
</gene>
<keyword evidence="3" id="KW-0575">Peroxidase</keyword>
<keyword evidence="5 9" id="KW-0732">Signal</keyword>
<evidence type="ECO:0000256" key="9">
    <source>
        <dbReference type="SAM" id="SignalP"/>
    </source>
</evidence>
<proteinExistence type="predicted"/>
<accession>A0AA39FPH7</accession>
<dbReference type="InterPro" id="IPR010255">
    <property type="entry name" value="Haem_peroxidase_sf"/>
</dbReference>
<dbReference type="PROSITE" id="PS50292">
    <property type="entry name" value="PEROXIDASE_3"/>
    <property type="match status" value="1"/>
</dbReference>
<protein>
    <recommendedName>
        <fullName evidence="12">Peroxidase</fullName>
    </recommendedName>
</protein>
<feature type="signal peptide" evidence="9">
    <location>
        <begin position="1"/>
        <end position="22"/>
    </location>
</feature>
<feature type="binding site" description="axial binding residue" evidence="8">
    <location>
        <position position="520"/>
    </location>
    <ligand>
        <name>heme b</name>
        <dbReference type="ChEBI" id="CHEBI:60344"/>
    </ligand>
    <ligandPart>
        <name>Fe</name>
        <dbReference type="ChEBI" id="CHEBI:18248"/>
    </ligandPart>
</feature>
<dbReference type="AlphaFoldDB" id="A0AA39FPH7"/>
<comment type="caution">
    <text evidence="10">The sequence shown here is derived from an EMBL/GenBank/DDBJ whole genome shotgun (WGS) entry which is preliminary data.</text>
</comment>
<dbReference type="InterPro" id="IPR037120">
    <property type="entry name" value="Haem_peroxidase_sf_animal"/>
</dbReference>
<dbReference type="GO" id="GO:0022412">
    <property type="term" value="P:cellular process involved in reproduction in multicellular organism"/>
    <property type="evidence" value="ECO:0007669"/>
    <property type="project" value="UniProtKB-ARBA"/>
</dbReference>
<keyword evidence="7 8" id="KW-0408">Iron</keyword>
<sequence>MYFKVFASVIGIITLLLMPGFTSKPGSQIEWPRRDMDNYEQLTTRETRRNINKKNTNGSMNIPDVRSQLKKRQEDFDEAEDFGIRAMNEFFEIEEPKLFQKGLFLNTDHPARYVAAFNRQTDEAKYISKVAYAALEGSRKLIEKFGNGSNRISLRDFERDTTGWSHRRVGLRERCPRKNLPHCPPASLKYRTADGTCNNLEHPWWGSAMSTMQRFLAPVYDDGVDAIRRSAQRNRPLPSSRLVSTTIHGDKDVSLASVTHMLMQFGQFIDHDMTATAQSQGFNGTFPQCCRGRGTEFQPPELMHPDCMPISVDQQDHFFGRFGVRCLEFVRSGPAPREDCGFGSREQLSQVTSYLDASMIYSSNARHSDSLRIFRNGLLQYGKLEIQKPQNTRGANDDICRRGSLSASCFRAGDARLTEQPGLTSLHVVFLRLHNRIATELSQINPQWSDEKVFQETRKIIGAIIQHITYNEYLPIVVGPEVMKIFDLELKRSGYYNGYNSTINPNIANEFSTAAYRFGHSLVQRGFSRYDRQHHLLFDNVTIHEEFSNRANLHSAGSVDRLLLGLVNQPAQRRDEYMSTELTNKLFQLPGFLFGMDLAAINIQRGRDHGLAPYIEWRELCGLSPIRGWPDMERVTSPTIARKFRRIYESIQDIDLFSAGLSEKPVLGGLVGPTFACIIAQQFSNLRKGDRFWYENDLSPSAFTPEQLDQIRRIKFAQVLCRTLDNIDTIQPFVFLTSDTLRNERISCNDKKLGKLDLRPWMEVKKSDENFISSSFPIDNNGGINNSNKIFEQAKTLGVKKMKPIQTNVHQKNRIIVRRPVGTSQDNVTIIVNNHAVNSPIFVNDAIYGSNFHATFPINPITTSSLPPLSNNDELNNEGHYSTIEHNPTRPAYQTHTSDSYIPVTLQDPNNPNPPNQPIATTDYSTNYPKLSTNHHNDAWINIGPLLDQLKPDWHKISLNRPTPVYELRLKTGDKSAKINDEYEVPKPLTNDANNSDDDVTVITEDETTAERAEESLEMTNDSTMVNENKDTESNEVPRPIRVINNGF</sequence>
<dbReference type="PANTHER" id="PTHR11475:SF109">
    <property type="entry name" value="CHORION PEROXIDASE-LIKE PROTEIN"/>
    <property type="match status" value="1"/>
</dbReference>
<comment type="subcellular location">
    <subcellularLocation>
        <location evidence="1">Secreted</location>
    </subcellularLocation>
</comment>
<dbReference type="GO" id="GO:0020037">
    <property type="term" value="F:heme binding"/>
    <property type="evidence" value="ECO:0007669"/>
    <property type="project" value="InterPro"/>
</dbReference>
<dbReference type="SUPFAM" id="SSF48113">
    <property type="entry name" value="Heme-dependent peroxidases"/>
    <property type="match status" value="1"/>
</dbReference>
<dbReference type="CDD" id="cd09823">
    <property type="entry name" value="peroxinectin_like"/>
    <property type="match status" value="1"/>
</dbReference>
<name>A0AA39FPH7_9HYME</name>
<evidence type="ECO:0000256" key="1">
    <source>
        <dbReference type="ARBA" id="ARBA00004613"/>
    </source>
</evidence>
<reference evidence="10" key="2">
    <citation type="submission" date="2023-03" db="EMBL/GenBank/DDBJ databases">
        <authorList>
            <person name="Inwood S.N."/>
            <person name="Skelly J.G."/>
            <person name="Guhlin J."/>
            <person name="Harrop T.W.R."/>
            <person name="Goldson S.G."/>
            <person name="Dearden P.K."/>
        </authorList>
    </citation>
    <scope>NUCLEOTIDE SEQUENCE</scope>
    <source>
        <strain evidence="10">Irish</strain>
        <tissue evidence="10">Whole body</tissue>
    </source>
</reference>
<feature type="chain" id="PRO_5041309961" description="Peroxidase" evidence="9">
    <location>
        <begin position="23"/>
        <end position="1048"/>
    </location>
</feature>
<dbReference type="EMBL" id="JAQQBS010000002">
    <property type="protein sequence ID" value="KAK0173176.1"/>
    <property type="molecule type" value="Genomic_DNA"/>
</dbReference>
<evidence type="ECO:0008006" key="12">
    <source>
        <dbReference type="Google" id="ProtNLM"/>
    </source>
</evidence>
<keyword evidence="2" id="KW-0964">Secreted</keyword>
<evidence type="ECO:0000256" key="4">
    <source>
        <dbReference type="ARBA" id="ARBA00022617"/>
    </source>
</evidence>
<keyword evidence="6" id="KW-0560">Oxidoreductase</keyword>
<evidence type="ECO:0000313" key="11">
    <source>
        <dbReference type="Proteomes" id="UP001168990"/>
    </source>
</evidence>
<evidence type="ECO:0000256" key="6">
    <source>
        <dbReference type="ARBA" id="ARBA00023002"/>
    </source>
</evidence>
<keyword evidence="8" id="KW-0479">Metal-binding</keyword>
<dbReference type="GO" id="GO:0006979">
    <property type="term" value="P:response to oxidative stress"/>
    <property type="evidence" value="ECO:0007669"/>
    <property type="project" value="InterPro"/>
</dbReference>
<dbReference type="PANTHER" id="PTHR11475">
    <property type="entry name" value="OXIDASE/PEROXIDASE"/>
    <property type="match status" value="1"/>
</dbReference>